<accession>A0A1A8T810</accession>
<organism evidence="2 3">
    <name type="scientific">Marinomonas aquimarina</name>
    <dbReference type="NCBI Taxonomy" id="295068"/>
    <lineage>
        <taxon>Bacteria</taxon>
        <taxon>Pseudomonadati</taxon>
        <taxon>Pseudomonadota</taxon>
        <taxon>Gammaproteobacteria</taxon>
        <taxon>Oceanospirillales</taxon>
        <taxon>Oceanospirillaceae</taxon>
        <taxon>Marinomonas</taxon>
    </lineage>
</organism>
<sequence length="366" mass="41763">MSIMRRIFTWLMSILILLALASIIYLQQPQFVAPRVEAPVASDHFAEGHFHNNPLVPVSTSDEGQFALFYRFLFQEVIDAIPEKPLPSKKTDLHALDPQDNVVVWMGHSTYFMQFDGKTYLIDPVFSDYASPVPGTNKAFPGTNIYDAEDIPAVDYLLISHDHWDHLDLPTLEGLKGKVGQVIAPLGVGSYLIQWGFAQERVFEGDWYDAFEDADVSIYLVPSIHFSGRLLTRNRTLWSGFAILTEKRKVLYSGDTGYGEHFKEIRERLGAFDLAILEDGQYNENWAHIHMSPEQAAQAAQDVDAKAVLAAHNSKFKLAHHAWYDPLERISQASEGQEYRMMTPLIGERVNLDDDTQTFQDWWRQR</sequence>
<dbReference type="EMBL" id="FLOC01000003">
    <property type="protein sequence ID" value="SBS27596.1"/>
    <property type="molecule type" value="Genomic_DNA"/>
</dbReference>
<evidence type="ECO:0000313" key="3">
    <source>
        <dbReference type="Proteomes" id="UP000092627"/>
    </source>
</evidence>
<protein>
    <submittedName>
        <fullName evidence="2">Metal-dependent hydrolase</fullName>
    </submittedName>
</protein>
<dbReference type="InterPro" id="IPR001279">
    <property type="entry name" value="Metallo-B-lactamas"/>
</dbReference>
<dbReference type="Pfam" id="PF12706">
    <property type="entry name" value="Lactamase_B_2"/>
    <property type="match status" value="1"/>
</dbReference>
<feature type="domain" description="Metallo-beta-lactamase" evidence="1">
    <location>
        <begin position="107"/>
        <end position="312"/>
    </location>
</feature>
<dbReference type="SMART" id="SM00849">
    <property type="entry name" value="Lactamase_B"/>
    <property type="match status" value="1"/>
</dbReference>
<gene>
    <name evidence="2" type="ORF">MAQ5080_00863</name>
</gene>
<dbReference type="GO" id="GO:0016787">
    <property type="term" value="F:hydrolase activity"/>
    <property type="evidence" value="ECO:0007669"/>
    <property type="project" value="UniProtKB-KW"/>
</dbReference>
<dbReference type="PANTHER" id="PTHR15032">
    <property type="entry name" value="N-ACYL-PHOSPHATIDYLETHANOLAMINE-HYDROLYZING PHOSPHOLIPASE D"/>
    <property type="match status" value="1"/>
</dbReference>
<keyword evidence="2" id="KW-0378">Hydrolase</keyword>
<dbReference type="PANTHER" id="PTHR15032:SF4">
    <property type="entry name" value="N-ACYL-PHOSPHATIDYLETHANOLAMINE-HYDROLYZING PHOSPHOLIPASE D"/>
    <property type="match status" value="1"/>
</dbReference>
<reference evidence="2 3" key="1">
    <citation type="submission" date="2016-06" db="EMBL/GenBank/DDBJ databases">
        <authorList>
            <person name="Kjaerup R.B."/>
            <person name="Dalgaard T.S."/>
            <person name="Juul-Madsen H.R."/>
        </authorList>
    </citation>
    <scope>NUCLEOTIDE SEQUENCE [LARGE SCALE GENOMIC DNA]</scope>
    <source>
        <strain evidence="2 3">CECT 5080</strain>
    </source>
</reference>
<dbReference type="Proteomes" id="UP000092627">
    <property type="component" value="Unassembled WGS sequence"/>
</dbReference>
<dbReference type="GO" id="GO:0005737">
    <property type="term" value="C:cytoplasm"/>
    <property type="evidence" value="ECO:0007669"/>
    <property type="project" value="TreeGrafter"/>
</dbReference>
<dbReference type="STRING" id="295068.MAQ5080_00863"/>
<dbReference type="Gene3D" id="3.60.15.10">
    <property type="entry name" value="Ribonuclease Z/Hydroxyacylglutathione hydrolase-like"/>
    <property type="match status" value="1"/>
</dbReference>
<dbReference type="AlphaFoldDB" id="A0A1A8T810"/>
<keyword evidence="3" id="KW-1185">Reference proteome</keyword>
<dbReference type="InterPro" id="IPR036866">
    <property type="entry name" value="RibonucZ/Hydroxyglut_hydro"/>
</dbReference>
<evidence type="ECO:0000313" key="2">
    <source>
        <dbReference type="EMBL" id="SBS27596.1"/>
    </source>
</evidence>
<name>A0A1A8T810_9GAMM</name>
<evidence type="ECO:0000259" key="1">
    <source>
        <dbReference type="SMART" id="SM00849"/>
    </source>
</evidence>
<dbReference type="SUPFAM" id="SSF56281">
    <property type="entry name" value="Metallo-hydrolase/oxidoreductase"/>
    <property type="match status" value="1"/>
</dbReference>
<dbReference type="RefSeq" id="WP_197464569.1">
    <property type="nucleotide sequence ID" value="NZ_FLOC01000003.1"/>
</dbReference>
<proteinExistence type="predicted"/>